<proteinExistence type="evidence at transcript level"/>
<dbReference type="AlphaFoldDB" id="C6T861"/>
<accession>C6T861</accession>
<protein>
    <submittedName>
        <fullName evidence="1">Uncharacterized protein</fullName>
    </submittedName>
</protein>
<dbReference type="EMBL" id="BT093655">
    <property type="protein sequence ID" value="ACU18013.1"/>
    <property type="molecule type" value="mRNA"/>
</dbReference>
<reference evidence="1" key="1">
    <citation type="submission" date="2009-08" db="EMBL/GenBank/DDBJ databases">
        <authorList>
            <person name="Cheung F."/>
            <person name="Xiao Y."/>
            <person name="Chan A."/>
            <person name="Moskal W."/>
            <person name="Town C.D."/>
        </authorList>
    </citation>
    <scope>NUCLEOTIDE SEQUENCE</scope>
</reference>
<name>C6T861_SOYBN</name>
<evidence type="ECO:0000313" key="1">
    <source>
        <dbReference type="EMBL" id="ACU18013.1"/>
    </source>
</evidence>
<organism evidence="1">
    <name type="scientific">Glycine max</name>
    <name type="common">Soybean</name>
    <name type="synonym">Glycine hispida</name>
    <dbReference type="NCBI Taxonomy" id="3847"/>
    <lineage>
        <taxon>Eukaryota</taxon>
        <taxon>Viridiplantae</taxon>
        <taxon>Streptophyta</taxon>
        <taxon>Embryophyta</taxon>
        <taxon>Tracheophyta</taxon>
        <taxon>Spermatophyta</taxon>
        <taxon>Magnoliopsida</taxon>
        <taxon>eudicotyledons</taxon>
        <taxon>Gunneridae</taxon>
        <taxon>Pentapetalae</taxon>
        <taxon>rosids</taxon>
        <taxon>fabids</taxon>
        <taxon>Fabales</taxon>
        <taxon>Fabaceae</taxon>
        <taxon>Papilionoideae</taxon>
        <taxon>50 kb inversion clade</taxon>
        <taxon>NPAAA clade</taxon>
        <taxon>indigoferoid/millettioid clade</taxon>
        <taxon>Phaseoleae</taxon>
        <taxon>Glycine</taxon>
        <taxon>Glycine subgen. Soja</taxon>
    </lineage>
</organism>
<sequence length="112" mass="12850">MSYRNIRSALLGVSKLNYFFERELGTLMCRAHALHYSTGLAHPFCKSFNECVIQHFNSNSSCYTGGITSETQLKVIFTKYLTSTLIYTIPHLESRLEYSMFQEGALIPFHLL</sequence>